<evidence type="ECO:0000256" key="1">
    <source>
        <dbReference type="ARBA" id="ARBA00023015"/>
    </source>
</evidence>
<dbReference type="PATRIC" id="fig|1246995.3.peg.4711"/>
<dbReference type="STRING" id="1246995.AFR_23245"/>
<dbReference type="Gene3D" id="1.10.10.10">
    <property type="entry name" value="Winged helix-like DNA-binding domain superfamily/Winged helix DNA-binding domain"/>
    <property type="match status" value="1"/>
</dbReference>
<dbReference type="CDD" id="cd00090">
    <property type="entry name" value="HTH_ARSR"/>
    <property type="match status" value="1"/>
</dbReference>
<dbReference type="eggNOG" id="COG0640">
    <property type="taxonomic scope" value="Bacteria"/>
</dbReference>
<dbReference type="OrthoDB" id="9806976at2"/>
<dbReference type="PANTHER" id="PTHR33154">
    <property type="entry name" value="TRANSCRIPTIONAL REGULATOR, ARSR FAMILY"/>
    <property type="match status" value="1"/>
</dbReference>
<feature type="domain" description="HTH arsR-type" evidence="5">
    <location>
        <begin position="1"/>
        <end position="87"/>
    </location>
</feature>
<dbReference type="SMART" id="SM00418">
    <property type="entry name" value="HTH_ARSR"/>
    <property type="match status" value="1"/>
</dbReference>
<sequence length="125" mass="14355">MDDVAAAIADPVRREILEMLRERPLPAQRIADRFSISRPAVSRHLRVLRECGLVQDTPSGRERHYRLDTSPFTQLTEWLAGFAAPGADRAGAWNRRLDALETEVHRTRRDHRRDTTATDRQENTA</sequence>
<evidence type="ECO:0000313" key="7">
    <source>
        <dbReference type="Proteomes" id="UP000017746"/>
    </source>
</evidence>
<dbReference type="InterPro" id="IPR011991">
    <property type="entry name" value="ArsR-like_HTH"/>
</dbReference>
<evidence type="ECO:0000259" key="5">
    <source>
        <dbReference type="PROSITE" id="PS50987"/>
    </source>
</evidence>
<dbReference type="InterPro" id="IPR036388">
    <property type="entry name" value="WH-like_DNA-bd_sf"/>
</dbReference>
<accession>U5W1A0</accession>
<dbReference type="Pfam" id="PF01022">
    <property type="entry name" value="HTH_5"/>
    <property type="match status" value="1"/>
</dbReference>
<dbReference type="Proteomes" id="UP000017746">
    <property type="component" value="Chromosome"/>
</dbReference>
<evidence type="ECO:0000256" key="4">
    <source>
        <dbReference type="SAM" id="MobiDB-lite"/>
    </source>
</evidence>
<evidence type="ECO:0000256" key="2">
    <source>
        <dbReference type="ARBA" id="ARBA00023125"/>
    </source>
</evidence>
<dbReference type="HOGENOM" id="CLU_097806_0_0_11"/>
<dbReference type="InterPro" id="IPR001845">
    <property type="entry name" value="HTH_ArsR_DNA-bd_dom"/>
</dbReference>
<evidence type="ECO:0000256" key="3">
    <source>
        <dbReference type="ARBA" id="ARBA00023163"/>
    </source>
</evidence>
<gene>
    <name evidence="6" type="ORF">AFR_23245</name>
</gene>
<dbReference type="SUPFAM" id="SSF46785">
    <property type="entry name" value="Winged helix' DNA-binding domain"/>
    <property type="match status" value="1"/>
</dbReference>
<keyword evidence="3" id="KW-0804">Transcription</keyword>
<evidence type="ECO:0000313" key="6">
    <source>
        <dbReference type="EMBL" id="AGZ42919.1"/>
    </source>
</evidence>
<keyword evidence="2" id="KW-0238">DNA-binding</keyword>
<keyword evidence="1" id="KW-0805">Transcription regulation</keyword>
<dbReference type="RefSeq" id="WP_023363453.1">
    <property type="nucleotide sequence ID" value="NC_022657.1"/>
</dbReference>
<dbReference type="AlphaFoldDB" id="U5W1A0"/>
<dbReference type="EMBL" id="CP006272">
    <property type="protein sequence ID" value="AGZ42919.1"/>
    <property type="molecule type" value="Genomic_DNA"/>
</dbReference>
<reference evidence="6 7" key="1">
    <citation type="journal article" date="2014" name="J. Biotechnol.">
        <title>Complete genome sequence of the actinobacterium Actinoplanes friuliensis HAG 010964, producer of the lipopeptide antibiotic friulimycin.</title>
        <authorList>
            <person name="Ruckert C."/>
            <person name="Szczepanowski R."/>
            <person name="Albersmeier A."/>
            <person name="Goesmann A."/>
            <person name="Fischer N."/>
            <person name="Steinkamper A."/>
            <person name="Puhler A."/>
            <person name="Biener R."/>
            <person name="Schwartz D."/>
            <person name="Kalinowski J."/>
        </authorList>
    </citation>
    <scope>NUCLEOTIDE SEQUENCE [LARGE SCALE GENOMIC DNA]</scope>
    <source>
        <strain evidence="6 7">DSM 7358</strain>
    </source>
</reference>
<dbReference type="InterPro" id="IPR051081">
    <property type="entry name" value="HTH_MetalResp_TranReg"/>
</dbReference>
<proteinExistence type="predicted"/>
<dbReference type="KEGG" id="afs:AFR_23245"/>
<dbReference type="PROSITE" id="PS50987">
    <property type="entry name" value="HTH_ARSR_2"/>
    <property type="match status" value="1"/>
</dbReference>
<dbReference type="InterPro" id="IPR036390">
    <property type="entry name" value="WH_DNA-bd_sf"/>
</dbReference>
<feature type="compositionally biased region" description="Basic and acidic residues" evidence="4">
    <location>
        <begin position="112"/>
        <end position="125"/>
    </location>
</feature>
<dbReference type="NCBIfam" id="NF033788">
    <property type="entry name" value="HTH_metalloreg"/>
    <property type="match status" value="1"/>
</dbReference>
<organism evidence="6 7">
    <name type="scientific">Actinoplanes friuliensis DSM 7358</name>
    <dbReference type="NCBI Taxonomy" id="1246995"/>
    <lineage>
        <taxon>Bacteria</taxon>
        <taxon>Bacillati</taxon>
        <taxon>Actinomycetota</taxon>
        <taxon>Actinomycetes</taxon>
        <taxon>Micromonosporales</taxon>
        <taxon>Micromonosporaceae</taxon>
        <taxon>Actinoplanes</taxon>
    </lineage>
</organism>
<dbReference type="GO" id="GO:0003677">
    <property type="term" value="F:DNA binding"/>
    <property type="evidence" value="ECO:0007669"/>
    <property type="project" value="UniProtKB-KW"/>
</dbReference>
<protein>
    <submittedName>
        <fullName evidence="6">Putative transcriptional regulator</fullName>
    </submittedName>
</protein>
<feature type="region of interest" description="Disordered" evidence="4">
    <location>
        <begin position="104"/>
        <end position="125"/>
    </location>
</feature>
<name>U5W1A0_9ACTN</name>
<keyword evidence="7" id="KW-1185">Reference proteome</keyword>
<dbReference type="PANTHER" id="PTHR33154:SF33">
    <property type="entry name" value="TRANSCRIPTIONAL REPRESSOR SDPR"/>
    <property type="match status" value="1"/>
</dbReference>
<dbReference type="GO" id="GO:0003700">
    <property type="term" value="F:DNA-binding transcription factor activity"/>
    <property type="evidence" value="ECO:0007669"/>
    <property type="project" value="InterPro"/>
</dbReference>